<dbReference type="InterPro" id="IPR010285">
    <property type="entry name" value="DNA_helicase_pif1-like_DEAD"/>
</dbReference>
<dbReference type="Gene3D" id="3.40.50.300">
    <property type="entry name" value="P-loop containing nucleotide triphosphate hydrolases"/>
    <property type="match status" value="1"/>
</dbReference>
<evidence type="ECO:0000259" key="3">
    <source>
        <dbReference type="Pfam" id="PF05970"/>
    </source>
</evidence>
<dbReference type="GO" id="GO:0005524">
    <property type="term" value="F:ATP binding"/>
    <property type="evidence" value="ECO:0007669"/>
    <property type="project" value="UniProtKB-KW"/>
</dbReference>
<keyword evidence="1" id="KW-0233">DNA recombination</keyword>
<name>A0A014MYU9_9HYPO</name>
<feature type="compositionally biased region" description="Basic and acidic residues" evidence="2">
    <location>
        <begin position="97"/>
        <end position="108"/>
    </location>
</feature>
<sequence>MALGREVADLFTLNRLQRPAHLMEDGNDGDQYLEYVSGEGGTGKSRVIDAVRRVLEEKNKPGVIMVTATSGSAAAEISGTTIHSTLGIVPTGTDGNAVEKGDSLEAHIKTRKKRGDGRE</sequence>
<dbReference type="Proteomes" id="UP000030151">
    <property type="component" value="Unassembled WGS sequence"/>
</dbReference>
<organism evidence="4 5">
    <name type="scientific">Metarhizium robertsii</name>
    <dbReference type="NCBI Taxonomy" id="568076"/>
    <lineage>
        <taxon>Eukaryota</taxon>
        <taxon>Fungi</taxon>
        <taxon>Dikarya</taxon>
        <taxon>Ascomycota</taxon>
        <taxon>Pezizomycotina</taxon>
        <taxon>Sordariomycetes</taxon>
        <taxon>Hypocreomycetidae</taxon>
        <taxon>Hypocreales</taxon>
        <taxon>Clavicipitaceae</taxon>
        <taxon>Metarhizium</taxon>
    </lineage>
</organism>
<dbReference type="InterPro" id="IPR027417">
    <property type="entry name" value="P-loop_NTPase"/>
</dbReference>
<keyword evidence="1" id="KW-0234">DNA repair</keyword>
<evidence type="ECO:0000313" key="4">
    <source>
        <dbReference type="EMBL" id="EXU97349.1"/>
    </source>
</evidence>
<proteinExistence type="inferred from homology"/>
<comment type="similarity">
    <text evidence="1">Belongs to the helicase family.</text>
</comment>
<keyword evidence="1" id="KW-0227">DNA damage</keyword>
<comment type="cofactor">
    <cofactor evidence="1">
        <name>Mg(2+)</name>
        <dbReference type="ChEBI" id="CHEBI:18420"/>
    </cofactor>
</comment>
<dbReference type="GO" id="GO:0043139">
    <property type="term" value="F:5'-3' DNA helicase activity"/>
    <property type="evidence" value="ECO:0007669"/>
    <property type="project" value="UniProtKB-EC"/>
</dbReference>
<dbReference type="GO" id="GO:0016887">
    <property type="term" value="F:ATP hydrolysis activity"/>
    <property type="evidence" value="ECO:0007669"/>
    <property type="project" value="RHEA"/>
</dbReference>
<dbReference type="GO" id="GO:0000723">
    <property type="term" value="P:telomere maintenance"/>
    <property type="evidence" value="ECO:0007669"/>
    <property type="project" value="InterPro"/>
</dbReference>
<dbReference type="EMBL" id="JELW01000038">
    <property type="protein sequence ID" value="EXU97349.1"/>
    <property type="molecule type" value="Genomic_DNA"/>
</dbReference>
<dbReference type="GO" id="GO:0006310">
    <property type="term" value="P:DNA recombination"/>
    <property type="evidence" value="ECO:0007669"/>
    <property type="project" value="UniProtKB-KW"/>
</dbReference>
<feature type="domain" description="DNA helicase Pif1-like DEAD-box helicase" evidence="3">
    <location>
        <begin position="35"/>
        <end position="89"/>
    </location>
</feature>
<evidence type="ECO:0000313" key="5">
    <source>
        <dbReference type="Proteomes" id="UP000030151"/>
    </source>
</evidence>
<comment type="caution">
    <text evidence="4">The sequence shown here is derived from an EMBL/GenBank/DDBJ whole genome shotgun (WGS) entry which is preliminary data.</text>
</comment>
<comment type="catalytic activity">
    <reaction evidence="1">
        <text>ATP + H2O = ADP + phosphate + H(+)</text>
        <dbReference type="Rhea" id="RHEA:13065"/>
        <dbReference type="ChEBI" id="CHEBI:15377"/>
        <dbReference type="ChEBI" id="CHEBI:15378"/>
        <dbReference type="ChEBI" id="CHEBI:30616"/>
        <dbReference type="ChEBI" id="CHEBI:43474"/>
        <dbReference type="ChEBI" id="CHEBI:456216"/>
        <dbReference type="EC" id="5.6.2.3"/>
    </reaction>
</comment>
<keyword evidence="1" id="KW-0067">ATP-binding</keyword>
<dbReference type="Pfam" id="PF05970">
    <property type="entry name" value="PIF1"/>
    <property type="match status" value="1"/>
</dbReference>
<dbReference type="HOGENOM" id="CLU_2062042_0_0_1"/>
<gene>
    <name evidence="4" type="ORF">X797_009631</name>
</gene>
<keyword evidence="1 4" id="KW-0347">Helicase</keyword>
<accession>A0A014MYU9</accession>
<dbReference type="GO" id="GO:0006281">
    <property type="term" value="P:DNA repair"/>
    <property type="evidence" value="ECO:0007669"/>
    <property type="project" value="UniProtKB-KW"/>
</dbReference>
<dbReference type="AlphaFoldDB" id="A0A014MYU9"/>
<keyword evidence="1" id="KW-0547">Nucleotide-binding</keyword>
<evidence type="ECO:0000256" key="2">
    <source>
        <dbReference type="SAM" id="MobiDB-lite"/>
    </source>
</evidence>
<reference evidence="4 5" key="1">
    <citation type="submission" date="2014-02" db="EMBL/GenBank/DDBJ databases">
        <title>The genome sequence of the entomopathogenic fungus Metarhizium robertsii ARSEF 2575.</title>
        <authorList>
            <person name="Giuliano Garisto Donzelli B."/>
            <person name="Roe B.A."/>
            <person name="Macmil S.L."/>
            <person name="Krasnoff S.B."/>
            <person name="Gibson D.M."/>
        </authorList>
    </citation>
    <scope>NUCLEOTIDE SEQUENCE [LARGE SCALE GENOMIC DNA]</scope>
    <source>
        <strain evidence="4 5">ARSEF 2575</strain>
    </source>
</reference>
<feature type="region of interest" description="Disordered" evidence="2">
    <location>
        <begin position="92"/>
        <end position="119"/>
    </location>
</feature>
<dbReference type="EC" id="5.6.2.3" evidence="1"/>
<protein>
    <recommendedName>
        <fullName evidence="1">ATP-dependent DNA helicase</fullName>
        <ecNumber evidence="1">5.6.2.3</ecNumber>
    </recommendedName>
</protein>
<feature type="compositionally biased region" description="Basic residues" evidence="2">
    <location>
        <begin position="109"/>
        <end position="119"/>
    </location>
</feature>
<keyword evidence="1" id="KW-0378">Hydrolase</keyword>
<evidence type="ECO:0000256" key="1">
    <source>
        <dbReference type="RuleBase" id="RU363044"/>
    </source>
</evidence>